<dbReference type="InterPro" id="IPR036770">
    <property type="entry name" value="Ankyrin_rpt-contain_sf"/>
</dbReference>
<accession>A0AAJ0AH83</accession>
<dbReference type="Gene3D" id="1.25.40.20">
    <property type="entry name" value="Ankyrin repeat-containing domain"/>
    <property type="match status" value="6"/>
</dbReference>
<keyword evidence="1" id="KW-0677">Repeat</keyword>
<dbReference type="InterPro" id="IPR002110">
    <property type="entry name" value="Ankyrin_rpt"/>
</dbReference>
<dbReference type="SMART" id="SM00248">
    <property type="entry name" value="ANK"/>
    <property type="match status" value="16"/>
</dbReference>
<dbReference type="SUPFAM" id="SSF48403">
    <property type="entry name" value="Ankyrin repeat"/>
    <property type="match status" value="4"/>
</dbReference>
<evidence type="ECO:0000256" key="3">
    <source>
        <dbReference type="PROSITE-ProRule" id="PRU00023"/>
    </source>
</evidence>
<sequence>MEEMEEVLWKMSSFFAHVLVIVDCARNRETGIMPVVASLIKTSKERAANLSLAVVSQDLKAVRDSLGDSVTHCDITPSATSLKAFVANETERRVRTGALRLERPAMKDDVIRKLSVGADHVFWKIAYQLDHLCALQSHSQQIEFLKRFPCSLQDTYRFTLEEFKTRTPASRSLIQRTLRLMACSHPELTAQELCQALSVSGIFGLDPEMLEYPEVDETEILQQCSPMIKKSLDGNSFVFSHDSIEQFLRGIDKSSDFAAYRITTPGSNRLLTTCALKFLTLSHFARLPSLSLSEADFIRTRNKRYPFYRFAALTWYKAAARHWRDPKLLLEAMTLFDPKQTTNFKAWCLEICRQYRFSQPWCQWKGQGDSSQPNKPESACSETTVINSSAAAWSNNESGDDTRGRRLPPSHLFPPGMSRPRGIKKNTNRSWVAGQTRRLARVVRRGDYTPLHMAALLSIDAVCQELIKLGENVNCLSKIGTPLQCAIGGFLLIGHHEPLMRPFPPGWYDGSRRSTVELLINAGADCTRDLPSQAYPWSTMGALALKSSEWADDFQSFAAVIRGGTRMHDDDTAVFRSICRKWSKHRDPKAKRNVQTIVKILDDMVLKKEGESLAYLKAFQKAVSETTDIDIPLPISEGISDDMLVQQMWKSIKEDNMKTFKDQSQSNTRTKDLLKGDVLTKLLDFAVTCSAVTCLDHLLANYPVPNSPHDWKSKAVLYYCVEDKKEDVLLRLLKNGAETKRTDGRGSTIWHLAASKATSSRALRVLLKKTDQTEREYALRTVNKSGRTPLAEALVNKRYRNASMLVKYCGKDHAYLQSNLPSISELIAGIQDSHLLKELHDSEIFQTSAKDSPLNHLEDSANLEAVRQLLEIFPYPCSNEHGTPLRSYLSRDDLNACNKEIITLLAQKELVTAPSDKSSHIWQFFCEKLQNHFTKSAEAEACEVVELVKLMIDLGCVGDYEKAKQTSGLKEMLSFFDVVSTPTPLTLDHDAVLATEEIFSMVHDITTLPQYYKSSSMDIKVIKWTIAHNSWPLFRRLIQIDVDVHKRDKKVNLLQYVCSHGTGLIGHRMLVSLLERAERGRLLSELNPEEHLSLLHVLGMPYAQVGLIVKSPVFRPTMVPMSTFSQPPHLPSSVQLGPGGFAALRMPCDNPKFSLLQRLLDEQIDCALLSKKGKFSALSTHIRYGYLDTALLLLRRGSPDTLSAADTFGWTPVAWACAHGYNEFIDQMVESSCSKPIWNFEVEVTLSVKAAPSFIKPYRGLRALHLAVIASVQTVTFLLNRAYVSDLEITDAQLRTPLHFATFLGQVDTIRELVSRGSNINAKDKDGWTPLHFAIHFENEQITDLLLELGACHVKTKKGETPLDLAIPKINRYFAQRVEMSIRESLETVAESSFDRHWLSALSQAMERAIDDGDTQTCVTLLKSGCPADIKMRSCHMCTALIFALSRTDLSADIVDALVEHGASFRGTTCARHKCGNFRRYGIRHFGDNTTDNFTSSSSSGSDDDETSKQHSWPSFGSTSLEMLMWEDNLSEKISAWLSSIPDEDMIWLLDNSIAVHVAVDRECPKALKVLLSHAAGIRNATHRNLVHELVNRTGWSSQARAISPLHIAVGSGNMELVRLLLEYGAEINKQTVMNGTALHVAVEEYELDIARLLLEHGASLATRDYHRGCTPLEAAIQLPFERMVDLLLEHGARVKCSQYADTSLVCRSTEVAVLMLRSGIPLQTVGKFGVPLWAPACFESRLATFIFNSDFGHSIASGMTASDLWKTLSFVHGTAVKDRVHSRGPLRLLYRRSGHASIRDMTESDGKESVRSFGVMCFLAELGLVDEVKLLLDLGCNIEFEGGLTGTALMAAAHGGRLDVVKMLVHAGARIWYETDGSCRSAVTAAQDFPEIVSWLLVGRFTEQAKIEAAPPKWMTDQQSEIRTWSGFRLGKFPLSGKYARHRGDSTLRWLSCLENAKRNLRGKVVVSRSWDREEC</sequence>
<organism evidence="5 6">
    <name type="scientific">Colletotrichum godetiae</name>
    <dbReference type="NCBI Taxonomy" id="1209918"/>
    <lineage>
        <taxon>Eukaryota</taxon>
        <taxon>Fungi</taxon>
        <taxon>Dikarya</taxon>
        <taxon>Ascomycota</taxon>
        <taxon>Pezizomycotina</taxon>
        <taxon>Sordariomycetes</taxon>
        <taxon>Hypocreomycetidae</taxon>
        <taxon>Glomerellales</taxon>
        <taxon>Glomerellaceae</taxon>
        <taxon>Colletotrichum</taxon>
        <taxon>Colletotrichum acutatum species complex</taxon>
    </lineage>
</organism>
<dbReference type="PANTHER" id="PTHR24198">
    <property type="entry name" value="ANKYRIN REPEAT AND PROTEIN KINASE DOMAIN-CONTAINING PROTEIN"/>
    <property type="match status" value="1"/>
</dbReference>
<dbReference type="GeneID" id="85450651"/>
<evidence type="ECO:0000256" key="4">
    <source>
        <dbReference type="SAM" id="MobiDB-lite"/>
    </source>
</evidence>
<proteinExistence type="predicted"/>
<protein>
    <recommendedName>
        <fullName evidence="7">Ankyrin repeat protein</fullName>
    </recommendedName>
</protein>
<evidence type="ECO:0000256" key="2">
    <source>
        <dbReference type="ARBA" id="ARBA00023043"/>
    </source>
</evidence>
<dbReference type="PANTHER" id="PTHR24198:SF165">
    <property type="entry name" value="ANKYRIN REPEAT-CONTAINING PROTEIN-RELATED"/>
    <property type="match status" value="1"/>
</dbReference>
<feature type="repeat" description="ANK" evidence="3">
    <location>
        <begin position="1634"/>
        <end position="1666"/>
    </location>
</feature>
<dbReference type="Proteomes" id="UP001224890">
    <property type="component" value="Unassembled WGS sequence"/>
</dbReference>
<keyword evidence="2 3" id="KW-0040">ANK repeat</keyword>
<gene>
    <name evidence="5" type="ORF">BDP55DRAFT_227945</name>
</gene>
<reference evidence="5" key="1">
    <citation type="submission" date="2021-06" db="EMBL/GenBank/DDBJ databases">
        <title>Comparative genomics, transcriptomics and evolutionary studies reveal genomic signatures of adaptation to plant cell wall in hemibiotrophic fungi.</title>
        <authorList>
            <consortium name="DOE Joint Genome Institute"/>
            <person name="Baroncelli R."/>
            <person name="Diaz J.F."/>
            <person name="Benocci T."/>
            <person name="Peng M."/>
            <person name="Battaglia E."/>
            <person name="Haridas S."/>
            <person name="Andreopoulos W."/>
            <person name="Labutti K."/>
            <person name="Pangilinan J."/>
            <person name="Floch G.L."/>
            <person name="Makela M.R."/>
            <person name="Henrissat B."/>
            <person name="Grigoriev I.V."/>
            <person name="Crouch J.A."/>
            <person name="De Vries R.P."/>
            <person name="Sukno S.A."/>
            <person name="Thon M.R."/>
        </authorList>
    </citation>
    <scope>NUCLEOTIDE SEQUENCE</scope>
    <source>
        <strain evidence="5">CBS 193.32</strain>
    </source>
</reference>
<dbReference type="Pfam" id="PF13637">
    <property type="entry name" value="Ank_4"/>
    <property type="match status" value="1"/>
</dbReference>
<dbReference type="Pfam" id="PF12796">
    <property type="entry name" value="Ank_2"/>
    <property type="match status" value="2"/>
</dbReference>
<feature type="repeat" description="ANK" evidence="3">
    <location>
        <begin position="446"/>
        <end position="478"/>
    </location>
</feature>
<feature type="region of interest" description="Disordered" evidence="4">
    <location>
        <begin position="391"/>
        <end position="430"/>
    </location>
</feature>
<keyword evidence="6" id="KW-1185">Reference proteome</keyword>
<feature type="region of interest" description="Disordered" evidence="4">
    <location>
        <begin position="1493"/>
        <end position="1513"/>
    </location>
</feature>
<evidence type="ECO:0000256" key="1">
    <source>
        <dbReference type="ARBA" id="ARBA00022737"/>
    </source>
</evidence>
<evidence type="ECO:0000313" key="6">
    <source>
        <dbReference type="Proteomes" id="UP001224890"/>
    </source>
</evidence>
<name>A0AAJ0AH83_9PEZI</name>
<dbReference type="EMBL" id="JAHMHR010000032">
    <property type="protein sequence ID" value="KAK1673229.1"/>
    <property type="molecule type" value="Genomic_DNA"/>
</dbReference>
<evidence type="ECO:0000313" key="5">
    <source>
        <dbReference type="EMBL" id="KAK1673229.1"/>
    </source>
</evidence>
<feature type="repeat" description="ANK" evidence="3">
    <location>
        <begin position="1668"/>
        <end position="1700"/>
    </location>
</feature>
<comment type="caution">
    <text evidence="5">The sequence shown here is derived from an EMBL/GenBank/DDBJ whole genome shotgun (WGS) entry which is preliminary data.</text>
</comment>
<feature type="repeat" description="ANK" evidence="3">
    <location>
        <begin position="1326"/>
        <end position="1351"/>
    </location>
</feature>
<dbReference type="PROSITE" id="PS50297">
    <property type="entry name" value="ANK_REP_REGION"/>
    <property type="match status" value="4"/>
</dbReference>
<dbReference type="RefSeq" id="XP_060427232.1">
    <property type="nucleotide sequence ID" value="XM_060566125.1"/>
</dbReference>
<feature type="repeat" description="ANK" evidence="3">
    <location>
        <begin position="1293"/>
        <end position="1325"/>
    </location>
</feature>
<dbReference type="PROSITE" id="PS50088">
    <property type="entry name" value="ANK_REPEAT"/>
    <property type="match status" value="6"/>
</dbReference>
<feature type="repeat" description="ANK" evidence="3">
    <location>
        <begin position="1601"/>
        <end position="1633"/>
    </location>
</feature>
<dbReference type="Pfam" id="PF00023">
    <property type="entry name" value="Ank"/>
    <property type="match status" value="1"/>
</dbReference>
<evidence type="ECO:0008006" key="7">
    <source>
        <dbReference type="Google" id="ProtNLM"/>
    </source>
</evidence>